<gene>
    <name evidence="1" type="ORF">LCGC14_2184970</name>
</gene>
<reference evidence="1" key="1">
    <citation type="journal article" date="2015" name="Nature">
        <title>Complex archaea that bridge the gap between prokaryotes and eukaryotes.</title>
        <authorList>
            <person name="Spang A."/>
            <person name="Saw J.H."/>
            <person name="Jorgensen S.L."/>
            <person name="Zaremba-Niedzwiedzka K."/>
            <person name="Martijn J."/>
            <person name="Lind A.E."/>
            <person name="van Eijk R."/>
            <person name="Schleper C."/>
            <person name="Guy L."/>
            <person name="Ettema T.J."/>
        </authorList>
    </citation>
    <scope>NUCLEOTIDE SEQUENCE</scope>
</reference>
<accession>A0A0F9E893</accession>
<sequence>MAGVAKVTTKIDITGLGEEINIDTGAVTMTVPVEHGGSGKYIVHATATTTAIQLSDLFPQLALAKIYGVYIKAEVGTIYIMLNTAGTVTFGVTTADLVLLVGEGNYIPVNPGLTTANGMTIDASTVTDAFTITAFAKA</sequence>
<evidence type="ECO:0000313" key="1">
    <source>
        <dbReference type="EMBL" id="KKL62461.1"/>
    </source>
</evidence>
<organism evidence="1">
    <name type="scientific">marine sediment metagenome</name>
    <dbReference type="NCBI Taxonomy" id="412755"/>
    <lineage>
        <taxon>unclassified sequences</taxon>
        <taxon>metagenomes</taxon>
        <taxon>ecological metagenomes</taxon>
    </lineage>
</organism>
<name>A0A0F9E893_9ZZZZ</name>
<dbReference type="AlphaFoldDB" id="A0A0F9E893"/>
<comment type="caution">
    <text evidence="1">The sequence shown here is derived from an EMBL/GenBank/DDBJ whole genome shotgun (WGS) entry which is preliminary data.</text>
</comment>
<proteinExistence type="predicted"/>
<dbReference type="EMBL" id="LAZR01028483">
    <property type="protein sequence ID" value="KKL62461.1"/>
    <property type="molecule type" value="Genomic_DNA"/>
</dbReference>
<protein>
    <submittedName>
        <fullName evidence="1">Uncharacterized protein</fullName>
    </submittedName>
</protein>